<keyword evidence="2" id="KW-0812">Transmembrane</keyword>
<dbReference type="OrthoDB" id="10436490at2759"/>
<proteinExistence type="predicted"/>
<dbReference type="Proteomes" id="UP000039865">
    <property type="component" value="Unassembled WGS sequence"/>
</dbReference>
<dbReference type="InParanoid" id="A0A078AKM3"/>
<organism evidence="3 4">
    <name type="scientific">Stylonychia lemnae</name>
    <name type="common">Ciliate</name>
    <dbReference type="NCBI Taxonomy" id="5949"/>
    <lineage>
        <taxon>Eukaryota</taxon>
        <taxon>Sar</taxon>
        <taxon>Alveolata</taxon>
        <taxon>Ciliophora</taxon>
        <taxon>Intramacronucleata</taxon>
        <taxon>Spirotrichea</taxon>
        <taxon>Stichotrichia</taxon>
        <taxon>Sporadotrichida</taxon>
        <taxon>Oxytrichidae</taxon>
        <taxon>Stylonychinae</taxon>
        <taxon>Stylonychia</taxon>
    </lineage>
</organism>
<accession>A0A078AKM3</accession>
<keyword evidence="1" id="KW-0175">Coiled coil</keyword>
<evidence type="ECO:0000313" key="3">
    <source>
        <dbReference type="EMBL" id="CDW82910.1"/>
    </source>
</evidence>
<feature type="transmembrane region" description="Helical" evidence="2">
    <location>
        <begin position="23"/>
        <end position="42"/>
    </location>
</feature>
<dbReference type="EMBL" id="CCKQ01011363">
    <property type="protein sequence ID" value="CDW82910.1"/>
    <property type="molecule type" value="Genomic_DNA"/>
</dbReference>
<gene>
    <name evidence="3" type="primary">Contig8489.g9058</name>
    <name evidence="3" type="ORF">STYLEM_11947</name>
</gene>
<keyword evidence="2" id="KW-1133">Transmembrane helix</keyword>
<protein>
    <submittedName>
        <fullName evidence="3">Uncharacterized protein</fullName>
    </submittedName>
</protein>
<sequence>MSYFSILKKHKVTVPPFWTDQSYFLRDGFIMGFTLEFIFLYFNAYDSFTRKATIKCLERVRYSDYKLKEKIKLDEIKEEKKRKLQQLEELNERHQMQQLARESKPSF</sequence>
<dbReference type="AlphaFoldDB" id="A0A078AKM3"/>
<evidence type="ECO:0000256" key="2">
    <source>
        <dbReference type="SAM" id="Phobius"/>
    </source>
</evidence>
<feature type="coiled-coil region" evidence="1">
    <location>
        <begin position="66"/>
        <end position="100"/>
    </location>
</feature>
<evidence type="ECO:0000256" key="1">
    <source>
        <dbReference type="SAM" id="Coils"/>
    </source>
</evidence>
<name>A0A078AKM3_STYLE</name>
<keyword evidence="2" id="KW-0472">Membrane</keyword>
<reference evidence="3 4" key="1">
    <citation type="submission" date="2014-06" db="EMBL/GenBank/DDBJ databases">
        <authorList>
            <person name="Swart Estienne"/>
        </authorList>
    </citation>
    <scope>NUCLEOTIDE SEQUENCE [LARGE SCALE GENOMIC DNA]</scope>
    <source>
        <strain evidence="3 4">130c</strain>
    </source>
</reference>
<evidence type="ECO:0000313" key="4">
    <source>
        <dbReference type="Proteomes" id="UP000039865"/>
    </source>
</evidence>
<keyword evidence="4" id="KW-1185">Reference proteome</keyword>